<gene>
    <name evidence="2" type="primary">ND6</name>
</gene>
<protein>
    <submittedName>
        <fullName evidence="2">NADH dehydrogenase subunit 6</fullName>
    </submittedName>
</protein>
<evidence type="ECO:0000256" key="1">
    <source>
        <dbReference type="SAM" id="Phobius"/>
    </source>
</evidence>
<keyword evidence="2" id="KW-0496">Mitochondrion</keyword>
<dbReference type="EMBL" id="MN938922">
    <property type="protein sequence ID" value="QNH68998.1"/>
    <property type="molecule type" value="Genomic_DNA"/>
</dbReference>
<feature type="transmembrane region" description="Helical" evidence="1">
    <location>
        <begin position="47"/>
        <end position="71"/>
    </location>
</feature>
<dbReference type="AlphaFoldDB" id="A0A7G7WR21"/>
<geneLocation type="mitochondrion" evidence="2"/>
<proteinExistence type="predicted"/>
<accession>A0A7G7WR21</accession>
<feature type="transmembrane region" description="Helical" evidence="1">
    <location>
        <begin position="21"/>
        <end position="41"/>
    </location>
</feature>
<reference evidence="2" key="1">
    <citation type="journal article" date="2020" name="Mitochondrial DNA Part B Resour">
        <title>First record of mitochondrial genome of Teredorus nigropennis (Orthoptera: Tetrigidae) and phylogenetic analysis.</title>
        <authorList>
            <person name="Li X.-D."/>
            <person name="Wang Y.-Q."/>
            <person name="Deng W.-A."/>
            <person name="Rong W.-T."/>
            <person name="Li R."/>
        </authorList>
    </citation>
    <scope>NUCLEOTIDE SEQUENCE</scope>
</reference>
<sequence>MKLIMITSMMMNSIFMHTKQPMNMIIITLMQTTMMMYMMSMKSLSSWFNYLLMIIFVGGMMVLFIYITSVAPNEKTKISKKMIPTFMMMTMVTLMLNNESMINEKTSLMMNINENTTYQIMLNKMFNKPMYYLSITMMMYLFIALIAVSKITNLTKGPLRKSN</sequence>
<keyword evidence="1" id="KW-1133">Transmembrane helix</keyword>
<keyword evidence="1" id="KW-0812">Transmembrane</keyword>
<name>A0A7G7WR21_9ORTH</name>
<feature type="transmembrane region" description="Helical" evidence="1">
    <location>
        <begin position="131"/>
        <end position="151"/>
    </location>
</feature>
<organism evidence="2">
    <name type="scientific">Teredorus nigropennis</name>
    <dbReference type="NCBI Taxonomy" id="2759691"/>
    <lineage>
        <taxon>Eukaryota</taxon>
        <taxon>Metazoa</taxon>
        <taxon>Ecdysozoa</taxon>
        <taxon>Arthropoda</taxon>
        <taxon>Hexapoda</taxon>
        <taxon>Insecta</taxon>
        <taxon>Pterygota</taxon>
        <taxon>Neoptera</taxon>
        <taxon>Polyneoptera</taxon>
        <taxon>Orthoptera</taxon>
        <taxon>Caelifera</taxon>
        <taxon>Acrididea</taxon>
        <taxon>Tetrigoidea</taxon>
        <taxon>Tetrigidae</taxon>
        <taxon>Tetriginae</taxon>
        <taxon>Teredorus</taxon>
    </lineage>
</organism>
<keyword evidence="1" id="KW-0472">Membrane</keyword>
<evidence type="ECO:0000313" key="2">
    <source>
        <dbReference type="EMBL" id="QNH68998.1"/>
    </source>
</evidence>